<reference evidence="3 4" key="1">
    <citation type="submission" date="2016-10" db="EMBL/GenBank/DDBJ databases">
        <title>Genome sequence of Streptomyces gilvigriseus MUSC 26.</title>
        <authorList>
            <person name="Lee L.-H."/>
            <person name="Ser H.-L."/>
        </authorList>
    </citation>
    <scope>NUCLEOTIDE SEQUENCE [LARGE SCALE GENOMIC DNA]</scope>
    <source>
        <strain evidence="3 4">MUSC 26</strain>
    </source>
</reference>
<dbReference type="PANTHER" id="PTHR48100">
    <property type="entry name" value="BROAD-SPECIFICITY PHOSPHATASE YOR283W-RELATED"/>
    <property type="match status" value="1"/>
</dbReference>
<dbReference type="InterPro" id="IPR050275">
    <property type="entry name" value="PGM_Phosphatase"/>
</dbReference>
<dbReference type="AlphaFoldDB" id="A0A1J7C3H6"/>
<dbReference type="EMBL" id="MLCF01000115">
    <property type="protein sequence ID" value="OIV36096.1"/>
    <property type="molecule type" value="Genomic_DNA"/>
</dbReference>
<feature type="binding site" evidence="2">
    <location>
        <position position="65"/>
    </location>
    <ligand>
        <name>substrate</name>
    </ligand>
</feature>
<organism evidence="3 4">
    <name type="scientific">Mangrovactinospora gilvigrisea</name>
    <dbReference type="NCBI Taxonomy" id="1428644"/>
    <lineage>
        <taxon>Bacteria</taxon>
        <taxon>Bacillati</taxon>
        <taxon>Actinomycetota</taxon>
        <taxon>Actinomycetes</taxon>
        <taxon>Kitasatosporales</taxon>
        <taxon>Streptomycetaceae</taxon>
        <taxon>Mangrovactinospora</taxon>
    </lineage>
</organism>
<dbReference type="STRING" id="1428644.BIV57_18225"/>
<dbReference type="RefSeq" id="WP_071657965.1">
    <property type="nucleotide sequence ID" value="NZ_MLCF01000115.1"/>
</dbReference>
<proteinExistence type="predicted"/>
<dbReference type="GO" id="GO:0101006">
    <property type="term" value="F:protein histidine phosphatase activity"/>
    <property type="evidence" value="ECO:0007669"/>
    <property type="project" value="TreeGrafter"/>
</dbReference>
<feature type="active site" description="Tele-phosphohistidine intermediate" evidence="1">
    <location>
        <position position="10"/>
    </location>
</feature>
<dbReference type="CDD" id="cd07067">
    <property type="entry name" value="HP_PGM_like"/>
    <property type="match status" value="1"/>
</dbReference>
<evidence type="ECO:0000313" key="3">
    <source>
        <dbReference type="EMBL" id="OIV36096.1"/>
    </source>
</evidence>
<dbReference type="OrthoDB" id="4697614at2"/>
<dbReference type="PANTHER" id="PTHR48100:SF15">
    <property type="entry name" value="SEDOHEPTULOSE 1,7-BISPHOSPHATASE"/>
    <property type="match status" value="1"/>
</dbReference>
<dbReference type="SMART" id="SM00855">
    <property type="entry name" value="PGAM"/>
    <property type="match status" value="1"/>
</dbReference>
<sequence>MPSRLILVRHGRTAWSVSGQHTGRTDIPLLDEGRADARRLGARLVRDPWRARLASAVVRTSPLSRASETADLAGFADRAAPWDALMEFDYGDYEGLTPAQIRERHPGWVIWRDGVPDGETLKQVSARADTVVDWARGPENADPDASAAEGRDVVVFAHGHILRVIAARWMGLDAAAALNLRLAPASLSVLDWSDDGVPAIALWNDTAHLEAHSETS</sequence>
<evidence type="ECO:0000313" key="4">
    <source>
        <dbReference type="Proteomes" id="UP000243342"/>
    </source>
</evidence>
<accession>A0A1J7C3H6</accession>
<gene>
    <name evidence="3" type="ORF">BIV57_18225</name>
</gene>
<evidence type="ECO:0000256" key="1">
    <source>
        <dbReference type="PIRSR" id="PIRSR613078-1"/>
    </source>
</evidence>
<dbReference type="InterPro" id="IPR029033">
    <property type="entry name" value="His_PPase_superfam"/>
</dbReference>
<feature type="active site" description="Proton donor/acceptor" evidence="1">
    <location>
        <position position="87"/>
    </location>
</feature>
<evidence type="ECO:0000256" key="2">
    <source>
        <dbReference type="PIRSR" id="PIRSR613078-2"/>
    </source>
</evidence>
<dbReference type="InterPro" id="IPR013078">
    <property type="entry name" value="His_Pase_superF_clade-1"/>
</dbReference>
<dbReference type="Pfam" id="PF00300">
    <property type="entry name" value="His_Phos_1"/>
    <property type="match status" value="1"/>
</dbReference>
<feature type="binding site" evidence="2">
    <location>
        <begin position="22"/>
        <end position="23"/>
    </location>
    <ligand>
        <name>substrate</name>
    </ligand>
</feature>
<feature type="binding site" evidence="2">
    <location>
        <begin position="87"/>
        <end position="90"/>
    </location>
    <ligand>
        <name>substrate</name>
    </ligand>
</feature>
<protein>
    <submittedName>
        <fullName evidence="3">Histidine phosphatase family protein</fullName>
    </submittedName>
</protein>
<name>A0A1J7C3H6_9ACTN</name>
<comment type="caution">
    <text evidence="3">The sequence shown here is derived from an EMBL/GenBank/DDBJ whole genome shotgun (WGS) entry which is preliminary data.</text>
</comment>
<dbReference type="SUPFAM" id="SSF53254">
    <property type="entry name" value="Phosphoglycerate mutase-like"/>
    <property type="match status" value="1"/>
</dbReference>
<dbReference type="Gene3D" id="3.40.50.1240">
    <property type="entry name" value="Phosphoglycerate mutase-like"/>
    <property type="match status" value="1"/>
</dbReference>
<dbReference type="PIRSF" id="PIRSF000709">
    <property type="entry name" value="6PFK_2-Ptase"/>
    <property type="match status" value="1"/>
</dbReference>
<dbReference type="GO" id="GO:0070297">
    <property type="term" value="P:regulation of phosphorelay signal transduction system"/>
    <property type="evidence" value="ECO:0007669"/>
    <property type="project" value="TreeGrafter"/>
</dbReference>
<dbReference type="Proteomes" id="UP000243342">
    <property type="component" value="Unassembled WGS sequence"/>
</dbReference>
<keyword evidence="4" id="KW-1185">Reference proteome</keyword>